<evidence type="ECO:0000256" key="8">
    <source>
        <dbReference type="ARBA" id="ARBA00023125"/>
    </source>
</evidence>
<dbReference type="InterPro" id="IPR039418">
    <property type="entry name" value="LexA-like"/>
</dbReference>
<dbReference type="GO" id="GO:0006281">
    <property type="term" value="P:DNA repair"/>
    <property type="evidence" value="ECO:0007669"/>
    <property type="project" value="UniProtKB-UniRule"/>
</dbReference>
<dbReference type="PANTHER" id="PTHR33516:SF2">
    <property type="entry name" value="LEXA REPRESSOR-RELATED"/>
    <property type="match status" value="1"/>
</dbReference>
<keyword evidence="6 12" id="KW-0068">Autocatalytic cleavage</keyword>
<keyword evidence="10 12" id="KW-0234">DNA repair</keyword>
<dbReference type="InterPro" id="IPR006199">
    <property type="entry name" value="LexA_DNA-bd_dom"/>
</dbReference>
<feature type="domain" description="LexA repressor DNA-binding" evidence="15">
    <location>
        <begin position="4"/>
        <end position="66"/>
    </location>
</feature>
<dbReference type="PANTHER" id="PTHR33516">
    <property type="entry name" value="LEXA REPRESSOR"/>
    <property type="match status" value="1"/>
</dbReference>
<evidence type="ECO:0000256" key="10">
    <source>
        <dbReference type="ARBA" id="ARBA00023204"/>
    </source>
</evidence>
<evidence type="ECO:0000256" key="3">
    <source>
        <dbReference type="ARBA" id="ARBA00022705"/>
    </source>
</evidence>
<keyword evidence="9 12" id="KW-0804">Transcription</keyword>
<dbReference type="InterPro" id="IPR015927">
    <property type="entry name" value="Peptidase_S24_S26A/B/C"/>
</dbReference>
<evidence type="ECO:0000256" key="5">
    <source>
        <dbReference type="ARBA" id="ARBA00022801"/>
    </source>
</evidence>
<feature type="DNA-binding region" description="H-T-H motif" evidence="12">
    <location>
        <begin position="29"/>
        <end position="49"/>
    </location>
</feature>
<dbReference type="SUPFAM" id="SSF46785">
    <property type="entry name" value="Winged helix' DNA-binding domain"/>
    <property type="match status" value="1"/>
</dbReference>
<dbReference type="OrthoDB" id="9802364at2"/>
<sequence length="206" mass="22815">MFDTLTRRQQEIYDFLFNNQEKFEHPPTLSELCTAMGLSSRGSMHKQVQALIEAGLVEPMNNLRRGIRLTASSMQNSGQESGLPLLGRIAAGQPIEAVTTPETLDVPTWMHTQAPCYVLQVKGDSMIDEGILDGDFVVIEKRSHARNGEIVVALVEGEEATLKRIEQQATSTILHPANASMSPMTYHPDQVEIQGVLVGQMRSYVH</sequence>
<keyword evidence="4 12" id="KW-0227">DNA damage</keyword>
<keyword evidence="11 12" id="KW-0742">SOS response</keyword>
<reference evidence="16 17" key="1">
    <citation type="submission" date="2016-11" db="EMBL/GenBank/DDBJ databases">
        <title>Mixed transmission modes and dynamic genome evolution in an obligate animal-bacterial symbiosis.</title>
        <authorList>
            <person name="Russell S.L."/>
            <person name="Corbett-Detig R.B."/>
            <person name="Cavanaugh C.M."/>
        </authorList>
    </citation>
    <scope>NUCLEOTIDE SEQUENCE [LARGE SCALE GENOMIC DNA]</scope>
    <source>
        <strain evidence="16">Sp-SM6</strain>
    </source>
</reference>
<dbReference type="GO" id="GO:0006508">
    <property type="term" value="P:proteolysis"/>
    <property type="evidence" value="ECO:0007669"/>
    <property type="project" value="InterPro"/>
</dbReference>
<dbReference type="EMBL" id="MPRK01000045">
    <property type="protein sequence ID" value="OOZ42105.1"/>
    <property type="molecule type" value="Genomic_DNA"/>
</dbReference>
<feature type="site" description="Cleavage; by autolysis" evidence="12">
    <location>
        <begin position="91"/>
        <end position="92"/>
    </location>
</feature>
<dbReference type="GO" id="GO:0003677">
    <property type="term" value="F:DNA binding"/>
    <property type="evidence" value="ECO:0007669"/>
    <property type="project" value="UniProtKB-UniRule"/>
</dbReference>
<evidence type="ECO:0000256" key="1">
    <source>
        <dbReference type="ARBA" id="ARBA00007484"/>
    </source>
</evidence>
<keyword evidence="5 12" id="KW-0378">Hydrolase</keyword>
<dbReference type="InterPro" id="IPR050077">
    <property type="entry name" value="LexA_repressor"/>
</dbReference>
<dbReference type="InterPro" id="IPR036390">
    <property type="entry name" value="WH_DNA-bd_sf"/>
</dbReference>
<evidence type="ECO:0000256" key="7">
    <source>
        <dbReference type="ARBA" id="ARBA00023015"/>
    </source>
</evidence>
<evidence type="ECO:0000259" key="15">
    <source>
        <dbReference type="Pfam" id="PF01726"/>
    </source>
</evidence>
<evidence type="ECO:0000256" key="2">
    <source>
        <dbReference type="ARBA" id="ARBA00022491"/>
    </source>
</evidence>
<evidence type="ECO:0000313" key="16">
    <source>
        <dbReference type="EMBL" id="OOZ42105.1"/>
    </source>
</evidence>
<dbReference type="Pfam" id="PF01726">
    <property type="entry name" value="LexA_DNA_bind"/>
    <property type="match status" value="1"/>
</dbReference>
<organism evidence="16 17">
    <name type="scientific">Solemya elarraichensis gill symbiont</name>
    <dbReference type="NCBI Taxonomy" id="1918949"/>
    <lineage>
        <taxon>Bacteria</taxon>
        <taxon>Pseudomonadati</taxon>
        <taxon>Pseudomonadota</taxon>
        <taxon>Gammaproteobacteria</taxon>
        <taxon>sulfur-oxidizing symbionts</taxon>
    </lineage>
</organism>
<keyword evidence="8 12" id="KW-0238">DNA-binding</keyword>
<dbReference type="PRINTS" id="PR00726">
    <property type="entry name" value="LEXASERPTASE"/>
</dbReference>
<evidence type="ECO:0000256" key="12">
    <source>
        <dbReference type="HAMAP-Rule" id="MF_00015"/>
    </source>
</evidence>
<evidence type="ECO:0000256" key="11">
    <source>
        <dbReference type="ARBA" id="ARBA00023236"/>
    </source>
</evidence>
<feature type="active site" description="For autocatalytic cleavage activity" evidence="12">
    <location>
        <position position="125"/>
    </location>
</feature>
<evidence type="ECO:0000313" key="17">
    <source>
        <dbReference type="Proteomes" id="UP000190198"/>
    </source>
</evidence>
<comment type="subunit">
    <text evidence="12">Homodimer.</text>
</comment>
<dbReference type="SUPFAM" id="SSF51306">
    <property type="entry name" value="LexA/Signal peptidase"/>
    <property type="match status" value="1"/>
</dbReference>
<proteinExistence type="inferred from homology"/>
<comment type="function">
    <text evidence="12">Represses a number of genes involved in the response to DNA damage (SOS response), including recA and lexA. In the presence of single-stranded DNA, RecA interacts with LexA causing an autocatalytic cleavage which disrupts the DNA-binding part of LexA, leading to derepression of the SOS regulon and eventually DNA repair.</text>
</comment>
<dbReference type="Proteomes" id="UP000190198">
    <property type="component" value="Unassembled WGS sequence"/>
</dbReference>
<evidence type="ECO:0000256" key="4">
    <source>
        <dbReference type="ARBA" id="ARBA00022763"/>
    </source>
</evidence>
<dbReference type="GO" id="GO:0045892">
    <property type="term" value="P:negative regulation of DNA-templated transcription"/>
    <property type="evidence" value="ECO:0007669"/>
    <property type="project" value="UniProtKB-UniRule"/>
</dbReference>
<dbReference type="Gene3D" id="1.10.10.10">
    <property type="entry name" value="Winged helix-like DNA-binding domain superfamily/Winged helix DNA-binding domain"/>
    <property type="match status" value="1"/>
</dbReference>
<dbReference type="InterPro" id="IPR036388">
    <property type="entry name" value="WH-like_DNA-bd_sf"/>
</dbReference>
<dbReference type="GO" id="GO:0009432">
    <property type="term" value="P:SOS response"/>
    <property type="evidence" value="ECO:0007669"/>
    <property type="project" value="UniProtKB-UniRule"/>
</dbReference>
<dbReference type="CDD" id="cd06529">
    <property type="entry name" value="S24_LexA-like"/>
    <property type="match status" value="1"/>
</dbReference>
<evidence type="ECO:0000256" key="13">
    <source>
        <dbReference type="RuleBase" id="RU003991"/>
    </source>
</evidence>
<evidence type="ECO:0000259" key="14">
    <source>
        <dbReference type="Pfam" id="PF00717"/>
    </source>
</evidence>
<dbReference type="HAMAP" id="MF_00015">
    <property type="entry name" value="LexA"/>
    <property type="match status" value="1"/>
</dbReference>
<dbReference type="Gene3D" id="2.10.109.10">
    <property type="entry name" value="Umud Fragment, subunit A"/>
    <property type="match status" value="1"/>
</dbReference>
<dbReference type="Pfam" id="PF00717">
    <property type="entry name" value="Peptidase_S24"/>
    <property type="match status" value="1"/>
</dbReference>
<dbReference type="NCBIfam" id="TIGR00498">
    <property type="entry name" value="lexA"/>
    <property type="match status" value="1"/>
</dbReference>
<feature type="active site" description="For autocatalytic cleavage activity" evidence="12">
    <location>
        <position position="163"/>
    </location>
</feature>
<keyword evidence="2 12" id="KW-0678">Repressor</keyword>
<feature type="domain" description="Peptidase S24/S26A/S26B/S26C" evidence="14">
    <location>
        <begin position="84"/>
        <end position="198"/>
    </location>
</feature>
<comment type="caution">
    <text evidence="16">The sequence shown here is derived from an EMBL/GenBank/DDBJ whole genome shotgun (WGS) entry which is preliminary data.</text>
</comment>
<dbReference type="RefSeq" id="WP_078476496.1">
    <property type="nucleotide sequence ID" value="NZ_MPRK01000045.1"/>
</dbReference>
<name>A0A1T2LAH9_9GAMM</name>
<dbReference type="InterPro" id="IPR036286">
    <property type="entry name" value="LexA/Signal_pep-like_sf"/>
</dbReference>
<keyword evidence="3 12" id="KW-0235">DNA replication</keyword>
<keyword evidence="17" id="KW-1185">Reference proteome</keyword>
<comment type="catalytic activity">
    <reaction evidence="12">
        <text>Hydrolysis of Ala-|-Gly bond in repressor LexA.</text>
        <dbReference type="EC" id="3.4.21.88"/>
    </reaction>
</comment>
<evidence type="ECO:0000256" key="9">
    <source>
        <dbReference type="ARBA" id="ARBA00023163"/>
    </source>
</evidence>
<dbReference type="GO" id="GO:0006260">
    <property type="term" value="P:DNA replication"/>
    <property type="evidence" value="ECO:0007669"/>
    <property type="project" value="UniProtKB-UniRule"/>
</dbReference>
<dbReference type="AlphaFoldDB" id="A0A1T2LAH9"/>
<dbReference type="InterPro" id="IPR006197">
    <property type="entry name" value="Peptidase_S24_LexA"/>
</dbReference>
<dbReference type="InterPro" id="IPR006200">
    <property type="entry name" value="LexA"/>
</dbReference>
<dbReference type="GO" id="GO:0004252">
    <property type="term" value="F:serine-type endopeptidase activity"/>
    <property type="evidence" value="ECO:0007669"/>
    <property type="project" value="UniProtKB-UniRule"/>
</dbReference>
<dbReference type="FunFam" id="2.10.109.10:FF:000001">
    <property type="entry name" value="LexA repressor"/>
    <property type="match status" value="1"/>
</dbReference>
<comment type="similarity">
    <text evidence="1 12 13">Belongs to the peptidase S24 family.</text>
</comment>
<protein>
    <recommendedName>
        <fullName evidence="12">LexA repressor</fullName>
        <ecNumber evidence="12">3.4.21.88</ecNumber>
    </recommendedName>
</protein>
<accession>A0A1T2LAH9</accession>
<gene>
    <name evidence="12" type="primary">lexA</name>
    <name evidence="16" type="ORF">BOW52_03680</name>
</gene>
<keyword evidence="7 12" id="KW-0805">Transcription regulation</keyword>
<dbReference type="EC" id="3.4.21.88" evidence="12"/>
<evidence type="ECO:0000256" key="6">
    <source>
        <dbReference type="ARBA" id="ARBA00022813"/>
    </source>
</evidence>